<dbReference type="GO" id="GO:0016787">
    <property type="term" value="F:hydrolase activity"/>
    <property type="evidence" value="ECO:0007669"/>
    <property type="project" value="UniProtKB-KW"/>
</dbReference>
<keyword evidence="2" id="KW-0732">Signal</keyword>
<evidence type="ECO:0000313" key="5">
    <source>
        <dbReference type="Proteomes" id="UP000321907"/>
    </source>
</evidence>
<dbReference type="EMBL" id="VOXD01000012">
    <property type="protein sequence ID" value="TXF89675.1"/>
    <property type="molecule type" value="Genomic_DNA"/>
</dbReference>
<evidence type="ECO:0000256" key="1">
    <source>
        <dbReference type="ARBA" id="ARBA00022801"/>
    </source>
</evidence>
<evidence type="ECO:0000259" key="3">
    <source>
        <dbReference type="Pfam" id="PF20434"/>
    </source>
</evidence>
<keyword evidence="5" id="KW-1185">Reference proteome</keyword>
<sequence>MKYLLCSFILLLCTCVSAQKDTTYETLRELSYRPDATDEYAQERCKLDLRYPTDSTGFATIVYFHGGGLEFGQKHFIEAWNNQGVAVVTANYRMHPKVKNPVYTQDAAAAVAWTMKNIERYGGDPKRIYVTGHSAGGYLTSMIGLDTTYLAEHGLHPDSLAGLIPFSGHTITHFTPRKERGLAWNDVVVDRYAPIAHLRVSDLPIVLITGDRELELFGRYEETAYFWRMLTASGHQHAELHELGGFDHGSMVGPAALLTLRWIREHERR</sequence>
<organism evidence="4 5">
    <name type="scientific">Neolewinella aurantiaca</name>
    <dbReference type="NCBI Taxonomy" id="2602767"/>
    <lineage>
        <taxon>Bacteria</taxon>
        <taxon>Pseudomonadati</taxon>
        <taxon>Bacteroidota</taxon>
        <taxon>Saprospiria</taxon>
        <taxon>Saprospirales</taxon>
        <taxon>Lewinellaceae</taxon>
        <taxon>Neolewinella</taxon>
    </lineage>
</organism>
<dbReference type="Proteomes" id="UP000321907">
    <property type="component" value="Unassembled WGS sequence"/>
</dbReference>
<dbReference type="AlphaFoldDB" id="A0A5C7FT79"/>
<evidence type="ECO:0000313" key="4">
    <source>
        <dbReference type="EMBL" id="TXF89675.1"/>
    </source>
</evidence>
<feature type="domain" description="BD-FAE-like" evidence="3">
    <location>
        <begin position="47"/>
        <end position="194"/>
    </location>
</feature>
<dbReference type="Gene3D" id="3.40.50.1820">
    <property type="entry name" value="alpha/beta hydrolase"/>
    <property type="match status" value="1"/>
</dbReference>
<feature type="signal peptide" evidence="2">
    <location>
        <begin position="1"/>
        <end position="18"/>
    </location>
</feature>
<dbReference type="OrthoDB" id="9777975at2"/>
<dbReference type="InterPro" id="IPR049492">
    <property type="entry name" value="BD-FAE-like_dom"/>
</dbReference>
<dbReference type="PANTHER" id="PTHR48081">
    <property type="entry name" value="AB HYDROLASE SUPERFAMILY PROTEIN C4A8.06C"/>
    <property type="match status" value="1"/>
</dbReference>
<protein>
    <submittedName>
        <fullName evidence="4">Alpha/beta hydrolase</fullName>
    </submittedName>
</protein>
<evidence type="ECO:0000256" key="2">
    <source>
        <dbReference type="SAM" id="SignalP"/>
    </source>
</evidence>
<dbReference type="InterPro" id="IPR050300">
    <property type="entry name" value="GDXG_lipolytic_enzyme"/>
</dbReference>
<reference evidence="4 5" key="1">
    <citation type="submission" date="2019-08" db="EMBL/GenBank/DDBJ databases">
        <title>Lewinella sp. strain SSH13 Genome sequencing and assembly.</title>
        <authorList>
            <person name="Kim I."/>
        </authorList>
    </citation>
    <scope>NUCLEOTIDE SEQUENCE [LARGE SCALE GENOMIC DNA]</scope>
    <source>
        <strain evidence="4 5">SSH13</strain>
    </source>
</reference>
<dbReference type="Pfam" id="PF20434">
    <property type="entry name" value="BD-FAE"/>
    <property type="match status" value="1"/>
</dbReference>
<accession>A0A5C7FT79</accession>
<name>A0A5C7FT79_9BACT</name>
<dbReference type="PANTHER" id="PTHR48081:SF9">
    <property type="entry name" value="CARBOXYLESTERASE"/>
    <property type="match status" value="1"/>
</dbReference>
<comment type="caution">
    <text evidence="4">The sequence shown here is derived from an EMBL/GenBank/DDBJ whole genome shotgun (WGS) entry which is preliminary data.</text>
</comment>
<keyword evidence="1 4" id="KW-0378">Hydrolase</keyword>
<dbReference type="InterPro" id="IPR029058">
    <property type="entry name" value="AB_hydrolase_fold"/>
</dbReference>
<feature type="chain" id="PRO_5022803244" evidence="2">
    <location>
        <begin position="19"/>
        <end position="269"/>
    </location>
</feature>
<dbReference type="SUPFAM" id="SSF53474">
    <property type="entry name" value="alpha/beta-Hydrolases"/>
    <property type="match status" value="1"/>
</dbReference>
<proteinExistence type="predicted"/>
<gene>
    <name evidence="4" type="ORF">FUA23_09500</name>
</gene>
<dbReference type="RefSeq" id="WP_147930505.1">
    <property type="nucleotide sequence ID" value="NZ_VOXD01000012.1"/>
</dbReference>